<accession>A0A6J6TZJ8</accession>
<organism evidence="1">
    <name type="scientific">freshwater metagenome</name>
    <dbReference type="NCBI Taxonomy" id="449393"/>
    <lineage>
        <taxon>unclassified sequences</taxon>
        <taxon>metagenomes</taxon>
        <taxon>ecological metagenomes</taxon>
    </lineage>
</organism>
<name>A0A6J6TZJ8_9ZZZZ</name>
<proteinExistence type="predicted"/>
<protein>
    <submittedName>
        <fullName evidence="1">Unannotated protein</fullName>
    </submittedName>
</protein>
<gene>
    <name evidence="1" type="ORF">UFOPK2761_02104</name>
</gene>
<evidence type="ECO:0000313" key="1">
    <source>
        <dbReference type="EMBL" id="CAB4753080.1"/>
    </source>
</evidence>
<dbReference type="EMBL" id="CAEZYQ010000016">
    <property type="protein sequence ID" value="CAB4753080.1"/>
    <property type="molecule type" value="Genomic_DNA"/>
</dbReference>
<reference evidence="1" key="1">
    <citation type="submission" date="2020-05" db="EMBL/GenBank/DDBJ databases">
        <authorList>
            <person name="Chiriac C."/>
            <person name="Salcher M."/>
            <person name="Ghai R."/>
            <person name="Kavagutti S V."/>
        </authorList>
    </citation>
    <scope>NUCLEOTIDE SEQUENCE</scope>
</reference>
<dbReference type="AlphaFoldDB" id="A0A6J6TZJ8"/>
<sequence length="186" mass="20076">MTGRCELFLSNGSRCRGSVLARCAEDGAAFCAAHRGFRRGVPTADWCAACEGATPEARREARAIAADQDVAAVALVQDPARIADLVRARGVQTHAGTTAKVATGWLRGRRAEAEDTRFWLVTLEPDPDHPGQEEGLGLTTQGSWVRHVWPASSGLPPTLVHGVMPTENGARQLVRWLHRHNVDLPS</sequence>